<dbReference type="InterPro" id="IPR011600">
    <property type="entry name" value="Pept_C14_caspase"/>
</dbReference>
<dbReference type="PANTHER" id="PTHR23150">
    <property type="entry name" value="SULFATASE MODIFYING FACTOR 1, 2"/>
    <property type="match status" value="1"/>
</dbReference>
<dbReference type="InterPro" id="IPR029030">
    <property type="entry name" value="Caspase-like_dom_sf"/>
</dbReference>
<organism evidence="2">
    <name type="scientific">Accumulibacter regalis</name>
    <dbReference type="NCBI Taxonomy" id="522306"/>
    <lineage>
        <taxon>Bacteria</taxon>
        <taxon>Pseudomonadati</taxon>
        <taxon>Pseudomonadota</taxon>
        <taxon>Betaproteobacteria</taxon>
        <taxon>Candidatus Accumulibacter</taxon>
    </lineage>
</organism>
<reference evidence="2" key="1">
    <citation type="submission" date="2009-08" db="EMBL/GenBank/DDBJ databases">
        <authorList>
            <consortium name="US DOE Joint Genome Institute"/>
            <person name="Lucas S."/>
            <person name="Copeland A."/>
            <person name="Lapidus A."/>
            <person name="Glavina del Rio T."/>
            <person name="Dalin E."/>
            <person name="Tice H."/>
            <person name="Bruce D."/>
            <person name="Barry K."/>
            <person name="Pitluck S."/>
            <person name="Lowry S."/>
            <person name="Larimer F."/>
            <person name="Land M."/>
            <person name="Hauser L."/>
            <person name="Kyrpides N."/>
            <person name="Ivanova N."/>
            <person name="McMahon K.D."/>
            <person name="Hugenholtz P."/>
        </authorList>
    </citation>
    <scope>NUCLEOTIDE SEQUENCE</scope>
    <source>
        <strain evidence="2">UW-1</strain>
    </source>
</reference>
<dbReference type="InterPro" id="IPR005532">
    <property type="entry name" value="SUMF_dom"/>
</dbReference>
<dbReference type="OrthoDB" id="9768004at2"/>
<dbReference type="PANTHER" id="PTHR23150:SF35">
    <property type="entry name" value="BLL6746 PROTEIN"/>
    <property type="match status" value="1"/>
</dbReference>
<sequence precursor="true">MNSLPVLRLVVALIAGLLLVVGRPLLADEKRIALVVGNSAYRASPLRNPGNDARAVAAKLEKLGFEVVVREDLRTRQIAPMLREFRSRLQPGSVALFFYAGHGMQLKGINYLPTIDADIAGEEDVPLNSLNVSQVLEIMEESKTRLNLIFLDACRNNPFTRRFRSAAGGLARVEAPSGTLISFATRPGSVAADGDGEHGVYTQHLLNQMEVPSQPIEQTLKHLVKGVKRDSGGQQEPWMEGSLEGDFYFAGGAVAAVGPPAAGLGEVASFELSFWDSIRASDNPDDFRAYLEKYPRGQFASLADARLRRLVAPKSPEHMGVDRDAGTSKLFRDCPECPEMVVVPEGGFQMGASMRETGSGDAERPRHLVTIPRPLAVGRHEVTRGQYAVFVRDSGHRSESSCYIWVGPEWVNQPGRSWRDPDFAQTDEHPAVCVSWLDARAYVAWLAKKTGKPYRLLSESEWEYAARAGTRTSRFWGDDPGLACDYANVHDADSQQTRRFEWEAHECRDGYVETAPVGRFKPNAFGLYDMLGNVWEWVEDCLTVNYIGAPVDGSARSDDDCARRVYRGGGWSGPASVRAATRNGNSPSYRSQLLGFRVALPLSSAAKGRP</sequence>
<dbReference type="GO" id="GO:0004197">
    <property type="term" value="F:cysteine-type endopeptidase activity"/>
    <property type="evidence" value="ECO:0007669"/>
    <property type="project" value="InterPro"/>
</dbReference>
<dbReference type="Pfam" id="PF03781">
    <property type="entry name" value="FGE-sulfatase"/>
    <property type="match status" value="1"/>
</dbReference>
<reference evidence="2" key="2">
    <citation type="submission" date="2009-09" db="EMBL/GenBank/DDBJ databases">
        <title>Complete sequence of chromosome of Candidatus Accumulibacter phosphatis clade IIA str. UW-1.</title>
        <authorList>
            <consortium name="US DOE Joint Genome Institute"/>
            <person name="Martin H.G."/>
            <person name="Ivanova N."/>
            <person name="Kunin V."/>
            <person name="Warnecke F."/>
            <person name="Barry K."/>
            <person name="He S."/>
            <person name="Salamov A."/>
            <person name="Szeto E."/>
            <person name="Dalin E."/>
            <person name="Pangilinan J.L."/>
            <person name="Lapidus A."/>
            <person name="Lowry S."/>
            <person name="Kyrpides N.C."/>
            <person name="McMahon K.D."/>
            <person name="Hugenholtz P."/>
        </authorList>
    </citation>
    <scope>NUCLEOTIDE SEQUENCE [LARGE SCALE GENOMIC DNA]</scope>
    <source>
        <strain evidence="2">UW-1</strain>
    </source>
</reference>
<dbReference type="GO" id="GO:0120147">
    <property type="term" value="F:formylglycine-generating oxidase activity"/>
    <property type="evidence" value="ECO:0007669"/>
    <property type="project" value="TreeGrafter"/>
</dbReference>
<proteinExistence type="predicted"/>
<dbReference type="eggNOG" id="COG4249">
    <property type="taxonomic scope" value="Bacteria"/>
</dbReference>
<dbReference type="GO" id="GO:0006508">
    <property type="term" value="P:proteolysis"/>
    <property type="evidence" value="ECO:0007669"/>
    <property type="project" value="InterPro"/>
</dbReference>
<dbReference type="InterPro" id="IPR042095">
    <property type="entry name" value="SUMF_sf"/>
</dbReference>
<accession>C7RTZ9</accession>
<dbReference type="PROSITE" id="PS50208">
    <property type="entry name" value="CASPASE_P20"/>
    <property type="match status" value="1"/>
</dbReference>
<dbReference type="eggNOG" id="COG1262">
    <property type="taxonomic scope" value="Bacteria"/>
</dbReference>
<feature type="domain" description="Caspase family p20" evidence="1">
    <location>
        <begin position="29"/>
        <end position="158"/>
    </location>
</feature>
<dbReference type="KEGG" id="app:CAP2UW1_2883"/>
<dbReference type="HOGENOM" id="CLU_010181_1_0_4"/>
<evidence type="ECO:0000313" key="2">
    <source>
        <dbReference type="EMBL" id="ACV36163.1"/>
    </source>
</evidence>
<dbReference type="InterPro" id="IPR051043">
    <property type="entry name" value="Sulfatase_Mod_Factor_Kinase"/>
</dbReference>
<dbReference type="Gene3D" id="3.90.1580.10">
    <property type="entry name" value="paralog of FGE (formylglycine-generating enzyme)"/>
    <property type="match status" value="1"/>
</dbReference>
<dbReference type="InterPro" id="IPR001309">
    <property type="entry name" value="Pept_C14_p20"/>
</dbReference>
<dbReference type="AlphaFoldDB" id="C7RTZ9"/>
<dbReference type="SUPFAM" id="SSF56436">
    <property type="entry name" value="C-type lectin-like"/>
    <property type="match status" value="1"/>
</dbReference>
<evidence type="ECO:0000259" key="1">
    <source>
        <dbReference type="PROSITE" id="PS50208"/>
    </source>
</evidence>
<dbReference type="Pfam" id="PF00656">
    <property type="entry name" value="Peptidase_C14"/>
    <property type="match status" value="1"/>
</dbReference>
<protein>
    <recommendedName>
        <fullName evidence="1">Caspase family p20 domain-containing protein</fullName>
    </recommendedName>
</protein>
<dbReference type="STRING" id="522306.CAP2UW1_2883"/>
<dbReference type="SUPFAM" id="SSF52129">
    <property type="entry name" value="Caspase-like"/>
    <property type="match status" value="1"/>
</dbReference>
<dbReference type="InterPro" id="IPR016187">
    <property type="entry name" value="CTDL_fold"/>
</dbReference>
<name>C7RTZ9_ACCRE</name>
<dbReference type="EMBL" id="CP001715">
    <property type="protein sequence ID" value="ACV36163.1"/>
    <property type="molecule type" value="Genomic_DNA"/>
</dbReference>
<dbReference type="Gene3D" id="3.40.50.1460">
    <property type="match status" value="1"/>
</dbReference>
<gene>
    <name evidence="2" type="ordered locus">CAP2UW1_2883</name>
</gene>